<dbReference type="Proteomes" id="UP001597101">
    <property type="component" value="Unassembled WGS sequence"/>
</dbReference>
<protein>
    <recommendedName>
        <fullName evidence="4">DUF3592 domain-containing protein</fullName>
    </recommendedName>
</protein>
<comment type="caution">
    <text evidence="2">The sequence shown here is derived from an EMBL/GenBank/DDBJ whole genome shotgun (WGS) entry which is preliminary data.</text>
</comment>
<accession>A0ABW3FKE1</accession>
<keyword evidence="1" id="KW-0472">Membrane</keyword>
<evidence type="ECO:0000313" key="2">
    <source>
        <dbReference type="EMBL" id="MFD0917309.1"/>
    </source>
</evidence>
<proteinExistence type="predicted"/>
<dbReference type="EMBL" id="JBHTJV010000011">
    <property type="protein sequence ID" value="MFD0917309.1"/>
    <property type="molecule type" value="Genomic_DNA"/>
</dbReference>
<feature type="transmembrane region" description="Helical" evidence="1">
    <location>
        <begin position="65"/>
        <end position="86"/>
    </location>
</feature>
<feature type="transmembrane region" description="Helical" evidence="1">
    <location>
        <begin position="183"/>
        <end position="204"/>
    </location>
</feature>
<gene>
    <name evidence="2" type="ORF">ACFQ14_12910</name>
</gene>
<keyword evidence="1" id="KW-0812">Transmembrane</keyword>
<organism evidence="2 3">
    <name type="scientific">Pseudahrensia aquimaris</name>
    <dbReference type="NCBI Taxonomy" id="744461"/>
    <lineage>
        <taxon>Bacteria</taxon>
        <taxon>Pseudomonadati</taxon>
        <taxon>Pseudomonadota</taxon>
        <taxon>Alphaproteobacteria</taxon>
        <taxon>Hyphomicrobiales</taxon>
        <taxon>Ahrensiaceae</taxon>
        <taxon>Pseudahrensia</taxon>
    </lineage>
</organism>
<evidence type="ECO:0000256" key="1">
    <source>
        <dbReference type="SAM" id="Phobius"/>
    </source>
</evidence>
<dbReference type="RefSeq" id="WP_377213172.1">
    <property type="nucleotide sequence ID" value="NZ_JBHTJV010000011.1"/>
</dbReference>
<name>A0ABW3FKE1_9HYPH</name>
<feature type="transmembrane region" description="Helical" evidence="1">
    <location>
        <begin position="26"/>
        <end position="45"/>
    </location>
</feature>
<keyword evidence="1" id="KW-1133">Transmembrane helix</keyword>
<evidence type="ECO:0008006" key="4">
    <source>
        <dbReference type="Google" id="ProtNLM"/>
    </source>
</evidence>
<evidence type="ECO:0000313" key="3">
    <source>
        <dbReference type="Proteomes" id="UP001597101"/>
    </source>
</evidence>
<reference evidence="3" key="1">
    <citation type="journal article" date="2019" name="Int. J. Syst. Evol. Microbiol.">
        <title>The Global Catalogue of Microorganisms (GCM) 10K type strain sequencing project: providing services to taxonomists for standard genome sequencing and annotation.</title>
        <authorList>
            <consortium name="The Broad Institute Genomics Platform"/>
            <consortium name="The Broad Institute Genome Sequencing Center for Infectious Disease"/>
            <person name="Wu L."/>
            <person name="Ma J."/>
        </authorList>
    </citation>
    <scope>NUCLEOTIDE SEQUENCE [LARGE SCALE GENOMIC DNA]</scope>
    <source>
        <strain evidence="3">CCUG 60023</strain>
    </source>
</reference>
<sequence length="219" mass="24840">MSANEPLETNAAEPNGAKRVRVAKDVYAPHTIAALFAAAFCYFWYWTARNWFVLDVPLDAKLFFVLLPSLVFSGFLLLGTKVKLVIQRGYWRRNGIVIAGVFEAIKRDFNTKVIGDTNQRVNWYRYNTRIRFKEAPFVGKLEPYTFSLDQDVKPPNVGDEAQLLVLQTNGKVLGPIEAHPPKYWRYAIVGLTLVAGLWAMWLSLYPSLASGDASFNLQF</sequence>
<keyword evidence="3" id="KW-1185">Reference proteome</keyword>